<accession>A0A540MPW6</accession>
<evidence type="ECO:0000256" key="2">
    <source>
        <dbReference type="SAM" id="MobiDB-lite"/>
    </source>
</evidence>
<evidence type="ECO:0000313" key="4">
    <source>
        <dbReference type="Proteomes" id="UP000315295"/>
    </source>
</evidence>
<name>A0A540MPW6_MALBA</name>
<keyword evidence="4" id="KW-1185">Reference proteome</keyword>
<dbReference type="PANTHER" id="PTHR34835:SF81">
    <property type="entry name" value="OS06G0475900 PROTEIN"/>
    <property type="match status" value="1"/>
</dbReference>
<sequence>MRVDYYYTHACRSPPEVMCSFNKLLESVNCLCIAFYAAMNPLLVEVRTPACSSLLCFVEIERVSRSSRSTALPVTGIMARKRRSEYSFLQYRSNMGIFAEAYKKFQNHIKPIHLELMERTPFWGLFKTYREGIAIDDAWKNDYDVIDIIETYNKDLKCFDIGGKRLTITAADIAAIFGLPDGGKAIEHGTRLLGSRTKFMKRNFGNLERLTKTAVESRMIEACKGSSKYDPKDFVRLVCIYFCVTLLFCNTNTIISWKLVSYCEDVNKMKEYAWSNATADFLDKSLAKKSNHVTGCVAALLYWLCEKTHIISPIHGRENMTPRFVRWNLAALHEFLYEVDLRTMEPYEEASEDVNAIPDTSEYVTTHRLHTSNNLVLSSRHPTTKSAADITPITYQKTRNSITSEWVAMGSNGNERISVEVTPNHTSENKAPCSMRSSISSKIGPSDFPNWTLIPSQSLDNNASEEAQPLIMVTNMENLQRENEKLKMELSKLNIRLEVAEVTADLLSESVNIAESSLEKLQTEKNVLEAENHTLREEIAGLRNGDHEIGMPPQRSMVRGLKNRQRKKVVLEDFECEPLVKRKPTNHSKEKCDGYNNKRKHEPVDDYNNKTNGTNQNENIQTMVEDRKRKKPMATLNPSLDILNNNVGKCLDGKDMEKLDKYLRSTTSRKYLHVCSYCSPKSEPLWEGDMAAVFKQDVEFLLKELGLRTCEYMIRGEIQQLEQMLMDMLIPNLGMSDFVFIPLRHQTVWHFTLLVLITKERKWHHYNPLTIGDKLNDKCYQDAQNMHKTVTEFLKRNQANERLALTTGVVEKMVKMRGKTIVVREPLKKGEKETYNFLSHAGTEYPLSLSPVCPQQGESSVDCAVAIMYYMQHLAEGRPLKGIFEEGELTMMRAKIISLMLNAPRGRGRN</sequence>
<gene>
    <name evidence="3" type="ORF">C1H46_013607</name>
</gene>
<dbReference type="PANTHER" id="PTHR34835">
    <property type="entry name" value="OS07G0283600 PROTEIN-RELATED"/>
    <property type="match status" value="1"/>
</dbReference>
<dbReference type="AlphaFoldDB" id="A0A540MPW6"/>
<proteinExistence type="predicted"/>
<comment type="caution">
    <text evidence="3">The sequence shown here is derived from an EMBL/GenBank/DDBJ whole genome shotgun (WGS) entry which is preliminary data.</text>
</comment>
<dbReference type="Proteomes" id="UP000315295">
    <property type="component" value="Unassembled WGS sequence"/>
</dbReference>
<dbReference type="SUPFAM" id="SSF54001">
    <property type="entry name" value="Cysteine proteinases"/>
    <property type="match status" value="1"/>
</dbReference>
<keyword evidence="1" id="KW-0175">Coiled coil</keyword>
<dbReference type="Gene3D" id="3.40.395.10">
    <property type="entry name" value="Adenoviral Proteinase, Chain A"/>
    <property type="match status" value="1"/>
</dbReference>
<dbReference type="EMBL" id="VIEB01000206">
    <property type="protein sequence ID" value="TQE00812.1"/>
    <property type="molecule type" value="Genomic_DNA"/>
</dbReference>
<feature type="coiled-coil region" evidence="1">
    <location>
        <begin position="476"/>
        <end position="545"/>
    </location>
</feature>
<evidence type="ECO:0000256" key="1">
    <source>
        <dbReference type="SAM" id="Coils"/>
    </source>
</evidence>
<evidence type="ECO:0000313" key="3">
    <source>
        <dbReference type="EMBL" id="TQE00812.1"/>
    </source>
</evidence>
<organism evidence="3 4">
    <name type="scientific">Malus baccata</name>
    <name type="common">Siberian crab apple</name>
    <name type="synonym">Pyrus baccata</name>
    <dbReference type="NCBI Taxonomy" id="106549"/>
    <lineage>
        <taxon>Eukaryota</taxon>
        <taxon>Viridiplantae</taxon>
        <taxon>Streptophyta</taxon>
        <taxon>Embryophyta</taxon>
        <taxon>Tracheophyta</taxon>
        <taxon>Spermatophyta</taxon>
        <taxon>Magnoliopsida</taxon>
        <taxon>eudicotyledons</taxon>
        <taxon>Gunneridae</taxon>
        <taxon>Pentapetalae</taxon>
        <taxon>rosids</taxon>
        <taxon>fabids</taxon>
        <taxon>Rosales</taxon>
        <taxon>Rosaceae</taxon>
        <taxon>Amygdaloideae</taxon>
        <taxon>Maleae</taxon>
        <taxon>Malus</taxon>
    </lineage>
</organism>
<feature type="region of interest" description="Disordered" evidence="2">
    <location>
        <begin position="586"/>
        <end position="616"/>
    </location>
</feature>
<protein>
    <recommendedName>
        <fullName evidence="5">Aminotransferase-like plant mobile domain-containing protein</fullName>
    </recommendedName>
</protein>
<reference evidence="3 4" key="1">
    <citation type="journal article" date="2019" name="G3 (Bethesda)">
        <title>Sequencing of a Wild Apple (Malus baccata) Genome Unravels the Differences Between Cultivated and Wild Apple Species Regarding Disease Resistance and Cold Tolerance.</title>
        <authorList>
            <person name="Chen X."/>
        </authorList>
    </citation>
    <scope>NUCLEOTIDE SEQUENCE [LARGE SCALE GENOMIC DNA]</scope>
    <source>
        <strain evidence="4">cv. Shandingzi</strain>
        <tissue evidence="3">Leaves</tissue>
    </source>
</reference>
<evidence type="ECO:0008006" key="5">
    <source>
        <dbReference type="Google" id="ProtNLM"/>
    </source>
</evidence>
<dbReference type="InterPro" id="IPR038765">
    <property type="entry name" value="Papain-like_cys_pep_sf"/>
</dbReference>